<evidence type="ECO:0000256" key="1">
    <source>
        <dbReference type="ARBA" id="ARBA00005179"/>
    </source>
</evidence>
<evidence type="ECO:0000313" key="8">
    <source>
        <dbReference type="EMBL" id="KAK7743657.1"/>
    </source>
</evidence>
<comment type="pathway">
    <text evidence="1">Secondary metabolite biosynthesis.</text>
</comment>
<name>A0AAN9YI46_9PEZI</name>
<feature type="domain" description="FAD-binding" evidence="7">
    <location>
        <begin position="7"/>
        <end position="347"/>
    </location>
</feature>
<evidence type="ECO:0000256" key="3">
    <source>
        <dbReference type="ARBA" id="ARBA00022630"/>
    </source>
</evidence>
<keyword evidence="5" id="KW-0560">Oxidoreductase</keyword>
<evidence type="ECO:0000256" key="5">
    <source>
        <dbReference type="ARBA" id="ARBA00023002"/>
    </source>
</evidence>
<dbReference type="InterPro" id="IPR050493">
    <property type="entry name" value="FAD-dep_Monooxygenase_BioMet"/>
</dbReference>
<protein>
    <recommendedName>
        <fullName evidence="7">FAD-binding domain-containing protein</fullName>
    </recommendedName>
</protein>
<dbReference type="Gene3D" id="3.50.50.60">
    <property type="entry name" value="FAD/NAD(P)-binding domain"/>
    <property type="match status" value="1"/>
</dbReference>
<evidence type="ECO:0000259" key="7">
    <source>
        <dbReference type="Pfam" id="PF01494"/>
    </source>
</evidence>
<proteinExistence type="inferred from homology"/>
<evidence type="ECO:0000256" key="2">
    <source>
        <dbReference type="ARBA" id="ARBA00007992"/>
    </source>
</evidence>
<keyword evidence="6" id="KW-0503">Monooxygenase</keyword>
<evidence type="ECO:0000256" key="6">
    <source>
        <dbReference type="ARBA" id="ARBA00023033"/>
    </source>
</evidence>
<reference evidence="8 9" key="1">
    <citation type="submission" date="2024-02" db="EMBL/GenBank/DDBJ databases">
        <title>De novo assembly and annotation of 12 fungi associated with fruit tree decline syndrome in Ontario, Canada.</title>
        <authorList>
            <person name="Sulman M."/>
            <person name="Ellouze W."/>
            <person name="Ilyukhin E."/>
        </authorList>
    </citation>
    <scope>NUCLEOTIDE SEQUENCE [LARGE SCALE GENOMIC DNA]</scope>
    <source>
        <strain evidence="8 9">M11/M66-122</strain>
    </source>
</reference>
<dbReference type="AlphaFoldDB" id="A0AAN9YI46"/>
<dbReference type="SUPFAM" id="SSF51905">
    <property type="entry name" value="FAD/NAD(P)-binding domain"/>
    <property type="match status" value="1"/>
</dbReference>
<evidence type="ECO:0000313" key="9">
    <source>
        <dbReference type="Proteomes" id="UP001320420"/>
    </source>
</evidence>
<dbReference type="PANTHER" id="PTHR13789:SF316">
    <property type="entry name" value="FAD-BINDING DOMAIN-CONTAINING PROTEIN"/>
    <property type="match status" value="1"/>
</dbReference>
<dbReference type="GO" id="GO:0004497">
    <property type="term" value="F:monooxygenase activity"/>
    <property type="evidence" value="ECO:0007669"/>
    <property type="project" value="UniProtKB-KW"/>
</dbReference>
<dbReference type="InterPro" id="IPR002938">
    <property type="entry name" value="FAD-bd"/>
</dbReference>
<keyword evidence="4" id="KW-0274">FAD</keyword>
<dbReference type="InterPro" id="IPR036188">
    <property type="entry name" value="FAD/NAD-bd_sf"/>
</dbReference>
<comment type="similarity">
    <text evidence="2">Belongs to the paxM FAD-dependent monooxygenase family.</text>
</comment>
<accession>A0AAN9YI46</accession>
<sequence>MFESTDRVAIIGGGIAGMAMALALHKLNILCTVYEMRDSVVAPKTAGGAMMLSPNALSILDGLGVYPRLLGKGYPFEWTHYKNTDEDTVDRYPLGHEEAYGYKAMRIYRQELLTILCDVCNERGVPILFKKKFARIIKETEKGVEFEFADGTTDSAALLVGAEGIHSKVRSYINPGVEPKYTGLTALTWETPTAHLRIPEGKNYAFPVAVLTAGGAFVLAPQRPDGSAMLAGTQFRLEDRSREEWERLLADKQQLRDWARENMDVWPDIARSAIENIDLDPHTLNIWPFRALPRLERWASPVHRRVVILGDAAHAVPPTTGQGASQAFEDVLSLCLLVARLREERSPEMQWEDALDFWQKLRQERMDDLLELTRRLNNKRLPLEKQALLGKDDLWFDESATNPKQMAWLYLPQIEESIDAWVREKVGGRSTCPLRRFCPRDKN</sequence>
<dbReference type="Pfam" id="PF01494">
    <property type="entry name" value="FAD_binding_3"/>
    <property type="match status" value="1"/>
</dbReference>
<evidence type="ECO:0000256" key="4">
    <source>
        <dbReference type="ARBA" id="ARBA00022827"/>
    </source>
</evidence>
<dbReference type="GO" id="GO:0071949">
    <property type="term" value="F:FAD binding"/>
    <property type="evidence" value="ECO:0007669"/>
    <property type="project" value="InterPro"/>
</dbReference>
<gene>
    <name evidence="8" type="ORF">SLS62_010526</name>
</gene>
<dbReference type="PANTHER" id="PTHR13789">
    <property type="entry name" value="MONOOXYGENASE"/>
    <property type="match status" value="1"/>
</dbReference>
<keyword evidence="3" id="KW-0285">Flavoprotein</keyword>
<keyword evidence="9" id="KW-1185">Reference proteome</keyword>
<dbReference type="Proteomes" id="UP001320420">
    <property type="component" value="Unassembled WGS sequence"/>
</dbReference>
<dbReference type="EMBL" id="JAKJXP020000133">
    <property type="protein sequence ID" value="KAK7743657.1"/>
    <property type="molecule type" value="Genomic_DNA"/>
</dbReference>
<comment type="caution">
    <text evidence="8">The sequence shown here is derived from an EMBL/GenBank/DDBJ whole genome shotgun (WGS) entry which is preliminary data.</text>
</comment>
<dbReference type="PRINTS" id="PR00420">
    <property type="entry name" value="RNGMNOXGNASE"/>
</dbReference>
<organism evidence="8 9">
    <name type="scientific">Diatrype stigma</name>
    <dbReference type="NCBI Taxonomy" id="117547"/>
    <lineage>
        <taxon>Eukaryota</taxon>
        <taxon>Fungi</taxon>
        <taxon>Dikarya</taxon>
        <taxon>Ascomycota</taxon>
        <taxon>Pezizomycotina</taxon>
        <taxon>Sordariomycetes</taxon>
        <taxon>Xylariomycetidae</taxon>
        <taxon>Xylariales</taxon>
        <taxon>Diatrypaceae</taxon>
        <taxon>Diatrype</taxon>
    </lineage>
</organism>